<dbReference type="EMBL" id="MU007061">
    <property type="protein sequence ID" value="KAF2427244.1"/>
    <property type="molecule type" value="Genomic_DNA"/>
</dbReference>
<dbReference type="SUPFAM" id="SSF54695">
    <property type="entry name" value="POZ domain"/>
    <property type="match status" value="1"/>
</dbReference>
<sequence>MASISENSTCPAAKFAEFPSFAMYDEIITLRIGQVLKEFALHKGLLCHHSLYFKTLSNGRWPQSDKAVLDLPDDDLEACESCLSWLYTRRLGFEVQATGDSLEARVIATREKFWRLCKVYVLGDMRGIPALQNTADEAFIETWVHSGCRMFPGNEVTSWLYDNTGKDCGMRKLITHTYARSIGPTSVISWEKGIENWRKGMFNNDAWADLTIELIKLRGW</sequence>
<evidence type="ECO:0000313" key="3">
    <source>
        <dbReference type="Proteomes" id="UP000800235"/>
    </source>
</evidence>
<gene>
    <name evidence="2" type="ORF">EJ08DRAFT_616112</name>
</gene>
<evidence type="ECO:0000313" key="2">
    <source>
        <dbReference type="EMBL" id="KAF2427244.1"/>
    </source>
</evidence>
<organism evidence="2 3">
    <name type="scientific">Tothia fuscella</name>
    <dbReference type="NCBI Taxonomy" id="1048955"/>
    <lineage>
        <taxon>Eukaryota</taxon>
        <taxon>Fungi</taxon>
        <taxon>Dikarya</taxon>
        <taxon>Ascomycota</taxon>
        <taxon>Pezizomycotina</taxon>
        <taxon>Dothideomycetes</taxon>
        <taxon>Pleosporomycetidae</taxon>
        <taxon>Venturiales</taxon>
        <taxon>Cylindrosympodiaceae</taxon>
        <taxon>Tothia</taxon>
    </lineage>
</organism>
<dbReference type="AlphaFoldDB" id="A0A9P4NLH4"/>
<name>A0A9P4NLH4_9PEZI</name>
<reference evidence="2" key="1">
    <citation type="journal article" date="2020" name="Stud. Mycol.">
        <title>101 Dothideomycetes genomes: a test case for predicting lifestyles and emergence of pathogens.</title>
        <authorList>
            <person name="Haridas S."/>
            <person name="Albert R."/>
            <person name="Binder M."/>
            <person name="Bloem J."/>
            <person name="Labutti K."/>
            <person name="Salamov A."/>
            <person name="Andreopoulos B."/>
            <person name="Baker S."/>
            <person name="Barry K."/>
            <person name="Bills G."/>
            <person name="Bluhm B."/>
            <person name="Cannon C."/>
            <person name="Castanera R."/>
            <person name="Culley D."/>
            <person name="Daum C."/>
            <person name="Ezra D."/>
            <person name="Gonzalez J."/>
            <person name="Henrissat B."/>
            <person name="Kuo A."/>
            <person name="Liang C."/>
            <person name="Lipzen A."/>
            <person name="Lutzoni F."/>
            <person name="Magnuson J."/>
            <person name="Mondo S."/>
            <person name="Nolan M."/>
            <person name="Ohm R."/>
            <person name="Pangilinan J."/>
            <person name="Park H.-J."/>
            <person name="Ramirez L."/>
            <person name="Alfaro M."/>
            <person name="Sun H."/>
            <person name="Tritt A."/>
            <person name="Yoshinaga Y."/>
            <person name="Zwiers L.-H."/>
            <person name="Turgeon B."/>
            <person name="Goodwin S."/>
            <person name="Spatafora J."/>
            <person name="Crous P."/>
            <person name="Grigoriev I."/>
        </authorList>
    </citation>
    <scope>NUCLEOTIDE SEQUENCE</scope>
    <source>
        <strain evidence="2">CBS 130266</strain>
    </source>
</reference>
<dbReference type="PANTHER" id="PTHR47843:SF2">
    <property type="entry name" value="BTB DOMAIN-CONTAINING PROTEIN"/>
    <property type="match status" value="1"/>
</dbReference>
<proteinExistence type="predicted"/>
<feature type="domain" description="BTB" evidence="1">
    <location>
        <begin position="24"/>
        <end position="95"/>
    </location>
</feature>
<evidence type="ECO:0000259" key="1">
    <source>
        <dbReference type="PROSITE" id="PS50097"/>
    </source>
</evidence>
<dbReference type="InterPro" id="IPR000210">
    <property type="entry name" value="BTB/POZ_dom"/>
</dbReference>
<dbReference type="Pfam" id="PF00651">
    <property type="entry name" value="BTB"/>
    <property type="match status" value="1"/>
</dbReference>
<keyword evidence="3" id="KW-1185">Reference proteome</keyword>
<dbReference type="PROSITE" id="PS50097">
    <property type="entry name" value="BTB"/>
    <property type="match status" value="1"/>
</dbReference>
<dbReference type="Gene3D" id="3.30.710.10">
    <property type="entry name" value="Potassium Channel Kv1.1, Chain A"/>
    <property type="match status" value="1"/>
</dbReference>
<dbReference type="InterPro" id="IPR011333">
    <property type="entry name" value="SKP1/BTB/POZ_sf"/>
</dbReference>
<protein>
    <recommendedName>
        <fullName evidence="1">BTB domain-containing protein</fullName>
    </recommendedName>
</protein>
<dbReference type="OrthoDB" id="194443at2759"/>
<accession>A0A9P4NLH4</accession>
<dbReference type="Proteomes" id="UP000800235">
    <property type="component" value="Unassembled WGS sequence"/>
</dbReference>
<dbReference type="CDD" id="cd18186">
    <property type="entry name" value="BTB_POZ_ZBTB_KLHL-like"/>
    <property type="match status" value="1"/>
</dbReference>
<comment type="caution">
    <text evidence="2">The sequence shown here is derived from an EMBL/GenBank/DDBJ whole genome shotgun (WGS) entry which is preliminary data.</text>
</comment>
<dbReference type="PANTHER" id="PTHR47843">
    <property type="entry name" value="BTB DOMAIN-CONTAINING PROTEIN-RELATED"/>
    <property type="match status" value="1"/>
</dbReference>